<dbReference type="InterPro" id="IPR011545">
    <property type="entry name" value="DEAD/DEAH_box_helicase_dom"/>
</dbReference>
<keyword evidence="3 7" id="KW-0347">Helicase</keyword>
<dbReference type="GO" id="GO:0004386">
    <property type="term" value="F:helicase activity"/>
    <property type="evidence" value="ECO:0007669"/>
    <property type="project" value="UniProtKB-KW"/>
</dbReference>
<dbReference type="Gene3D" id="1.10.3380.30">
    <property type="match status" value="1"/>
</dbReference>
<keyword evidence="4" id="KW-0067">ATP-binding</keyword>
<protein>
    <submittedName>
        <fullName evidence="7">DEAD/DEAH box helicase</fullName>
    </submittedName>
</protein>
<dbReference type="GO" id="GO:0016787">
    <property type="term" value="F:hydrolase activity"/>
    <property type="evidence" value="ECO:0007669"/>
    <property type="project" value="UniProtKB-KW"/>
</dbReference>
<dbReference type="InterPro" id="IPR050699">
    <property type="entry name" value="RNA-DNA_Helicase"/>
</dbReference>
<dbReference type="InterPro" id="IPR027417">
    <property type="entry name" value="P-loop_NTPase"/>
</dbReference>
<gene>
    <name evidence="7" type="ORF">H8E19_18890</name>
</gene>
<dbReference type="SMART" id="SM00487">
    <property type="entry name" value="DEXDc"/>
    <property type="match status" value="1"/>
</dbReference>
<sequence>MEALDLVKDYDVLVSAPTGSGKTWIASQAINSYLSEDRRVWYASPLKALSNSIFQQFSHEFGSPYCGILTGDRKENPDAPVIVGTTEILRNQLYDAMHKGIGINTDLVILDEAHYLSDPDRGVVWEEVLIYLPPRVRLLLLSATISNPEEVCGWLEKIRGSSNRVVKSEERPVPLETLFLFPDGLIASLGTRKGLNPKVKSFLGSKRGRPGRGRHESIDFGKVIKCLRELDLLPAIFFLKSRADCNKALLTCPAVNKPGDIKRRLKGIIKAFLNEYPHIEGHRQLVSLTGSMVGSHHGGQLPYWKMLIERIMNKGLLEAIFSTSTVAAGVNFPARTVALLQSDRYNGHEFADLTATDLHQMIGRAGRRGKDNIGFALVIPGRYQKPKLIYELQDSPPDPIQSQIHINFSMTLNLLLSHTPLEVKELLSRSFAAFQEEASDSSEKKHRREMLSELSKLLPKALCDPADPFGILENIRMRSELQKTLRKSKKPSAHDRLMAVKRESLTPGRVFLHKNENVYVVFKTYTDRERFISASHNIRQTKPGGRRQLKLRKVDLNQIDAVFDHVVDLPEDYSREKLDLLLNAISRKSLNVLHFDVPEEDPAADASETAPKKLLLLPCETCEHLRLCHRIKKGRFNQLLSEFRVSVDREEGTSGGLWLSFKRQVQFLKETGFVDETDRLTSDGQWASNLRLDQPLLIAEAIRKGAFEGISSEALAGGLAPFVWDRGQEMELRVKGALDLTVIEDMFDRLLNHIEGIRGLKDKRGFQSPPLMFWPAAALFIWAKGIPWKELLYFVPADEGDMASLIMRTADHLRQVAALRETHSSLASVAAESIDLILREPVYIL</sequence>
<dbReference type="PROSITE" id="PS51192">
    <property type="entry name" value="HELICASE_ATP_BIND_1"/>
    <property type="match status" value="1"/>
</dbReference>
<dbReference type="PANTHER" id="PTHR12131">
    <property type="entry name" value="ATP-DEPENDENT RNA AND DNA HELICASE"/>
    <property type="match status" value="1"/>
</dbReference>
<evidence type="ECO:0000256" key="1">
    <source>
        <dbReference type="ARBA" id="ARBA00022741"/>
    </source>
</evidence>
<dbReference type="Pfam" id="PF00270">
    <property type="entry name" value="DEAD"/>
    <property type="match status" value="1"/>
</dbReference>
<evidence type="ECO:0000313" key="7">
    <source>
        <dbReference type="EMBL" id="MBC8179476.1"/>
    </source>
</evidence>
<dbReference type="Proteomes" id="UP000650524">
    <property type="component" value="Unassembled WGS sequence"/>
</dbReference>
<dbReference type="GO" id="GO:0005524">
    <property type="term" value="F:ATP binding"/>
    <property type="evidence" value="ECO:0007669"/>
    <property type="project" value="UniProtKB-KW"/>
</dbReference>
<keyword evidence="2" id="KW-0378">Hydrolase</keyword>
<dbReference type="InterPro" id="IPR014001">
    <property type="entry name" value="Helicase_ATP-bd"/>
</dbReference>
<evidence type="ECO:0000259" key="5">
    <source>
        <dbReference type="PROSITE" id="PS51192"/>
    </source>
</evidence>
<dbReference type="Pfam" id="PF08148">
    <property type="entry name" value="DSHCT"/>
    <property type="match status" value="1"/>
</dbReference>
<evidence type="ECO:0000256" key="3">
    <source>
        <dbReference type="ARBA" id="ARBA00022806"/>
    </source>
</evidence>
<dbReference type="PANTHER" id="PTHR12131:SF1">
    <property type="entry name" value="ATP-DEPENDENT RNA HELICASE SUPV3L1, MITOCHONDRIAL-RELATED"/>
    <property type="match status" value="1"/>
</dbReference>
<evidence type="ECO:0000313" key="8">
    <source>
        <dbReference type="Proteomes" id="UP000650524"/>
    </source>
</evidence>
<dbReference type="Gene3D" id="3.40.50.300">
    <property type="entry name" value="P-loop containing nucleotide triphosphate hydrolases"/>
    <property type="match status" value="2"/>
</dbReference>
<dbReference type="InterPro" id="IPR001650">
    <property type="entry name" value="Helicase_C-like"/>
</dbReference>
<accession>A0A8J6N3K4</accession>
<dbReference type="GO" id="GO:0055087">
    <property type="term" value="C:Ski complex"/>
    <property type="evidence" value="ECO:0007669"/>
    <property type="project" value="TreeGrafter"/>
</dbReference>
<dbReference type="AlphaFoldDB" id="A0A8J6N3K4"/>
<dbReference type="SMART" id="SM00490">
    <property type="entry name" value="HELICc"/>
    <property type="match status" value="1"/>
</dbReference>
<proteinExistence type="predicted"/>
<evidence type="ECO:0000256" key="2">
    <source>
        <dbReference type="ARBA" id="ARBA00022801"/>
    </source>
</evidence>
<dbReference type="SMART" id="SM01142">
    <property type="entry name" value="DSHCT"/>
    <property type="match status" value="1"/>
</dbReference>
<comment type="caution">
    <text evidence="7">The sequence shown here is derived from an EMBL/GenBank/DDBJ whole genome shotgun (WGS) entry which is preliminary data.</text>
</comment>
<name>A0A8J6N3K4_9DELT</name>
<evidence type="ECO:0000256" key="4">
    <source>
        <dbReference type="ARBA" id="ARBA00022840"/>
    </source>
</evidence>
<keyword evidence="1" id="KW-0547">Nucleotide-binding</keyword>
<organism evidence="7 8">
    <name type="scientific">Candidatus Desulfacyla euxinica</name>
    <dbReference type="NCBI Taxonomy" id="2841693"/>
    <lineage>
        <taxon>Bacteria</taxon>
        <taxon>Deltaproteobacteria</taxon>
        <taxon>Candidatus Desulfacyla</taxon>
    </lineage>
</organism>
<dbReference type="EMBL" id="JACNJD010000391">
    <property type="protein sequence ID" value="MBC8179476.1"/>
    <property type="molecule type" value="Genomic_DNA"/>
</dbReference>
<dbReference type="InterPro" id="IPR012961">
    <property type="entry name" value="Ski2/MTR4_C"/>
</dbReference>
<feature type="domain" description="Helicase ATP-binding" evidence="5">
    <location>
        <begin position="3"/>
        <end position="163"/>
    </location>
</feature>
<evidence type="ECO:0000259" key="6">
    <source>
        <dbReference type="PROSITE" id="PS51194"/>
    </source>
</evidence>
<dbReference type="PROSITE" id="PS51194">
    <property type="entry name" value="HELICASE_CTER"/>
    <property type="match status" value="1"/>
</dbReference>
<reference evidence="7 8" key="1">
    <citation type="submission" date="2020-08" db="EMBL/GenBank/DDBJ databases">
        <title>Bridging the membrane lipid divide: bacteria of the FCB group superphylum have the potential to synthesize archaeal ether lipids.</title>
        <authorList>
            <person name="Villanueva L."/>
            <person name="Von Meijenfeldt F.A.B."/>
            <person name="Westbye A.B."/>
            <person name="Yadav S."/>
            <person name="Hopmans E.C."/>
            <person name="Dutilh B.E."/>
            <person name="Sinninghe Damste J.S."/>
        </authorList>
    </citation>
    <scope>NUCLEOTIDE SEQUENCE [LARGE SCALE GENOMIC DNA]</scope>
    <source>
        <strain evidence="7">NIOZ-UU27</strain>
    </source>
</reference>
<dbReference type="SUPFAM" id="SSF52540">
    <property type="entry name" value="P-loop containing nucleoside triphosphate hydrolases"/>
    <property type="match status" value="1"/>
</dbReference>
<dbReference type="GO" id="GO:0003676">
    <property type="term" value="F:nucleic acid binding"/>
    <property type="evidence" value="ECO:0007669"/>
    <property type="project" value="InterPro"/>
</dbReference>
<dbReference type="GO" id="GO:0070478">
    <property type="term" value="P:nuclear-transcribed mRNA catabolic process, 3'-5' exonucleolytic nonsense-mediated decay"/>
    <property type="evidence" value="ECO:0007669"/>
    <property type="project" value="TreeGrafter"/>
</dbReference>
<feature type="domain" description="Helicase C-terminal" evidence="6">
    <location>
        <begin position="231"/>
        <end position="427"/>
    </location>
</feature>